<gene>
    <name evidence="2" type="ORF">BIW11_02029</name>
</gene>
<organism evidence="2 3">
    <name type="scientific">Tropilaelaps mercedesae</name>
    <dbReference type="NCBI Taxonomy" id="418985"/>
    <lineage>
        <taxon>Eukaryota</taxon>
        <taxon>Metazoa</taxon>
        <taxon>Ecdysozoa</taxon>
        <taxon>Arthropoda</taxon>
        <taxon>Chelicerata</taxon>
        <taxon>Arachnida</taxon>
        <taxon>Acari</taxon>
        <taxon>Parasitiformes</taxon>
        <taxon>Mesostigmata</taxon>
        <taxon>Gamasina</taxon>
        <taxon>Dermanyssoidea</taxon>
        <taxon>Laelapidae</taxon>
        <taxon>Tropilaelaps</taxon>
    </lineage>
</organism>
<dbReference type="Proteomes" id="UP000192247">
    <property type="component" value="Unassembled WGS sequence"/>
</dbReference>
<dbReference type="InParanoid" id="A0A1V9X444"/>
<proteinExistence type="predicted"/>
<dbReference type="OrthoDB" id="10535422at2759"/>
<feature type="region of interest" description="Disordered" evidence="1">
    <location>
        <begin position="155"/>
        <end position="199"/>
    </location>
</feature>
<dbReference type="AlphaFoldDB" id="A0A1V9X444"/>
<comment type="caution">
    <text evidence="2">The sequence shown here is derived from an EMBL/GenBank/DDBJ whole genome shotgun (WGS) entry which is preliminary data.</text>
</comment>
<feature type="compositionally biased region" description="Basic and acidic residues" evidence="1">
    <location>
        <begin position="155"/>
        <end position="173"/>
    </location>
</feature>
<sequence length="400" mass="44704">MDEIYESRTGVHTENPFLPSEAPAIGTTRKVFVTCEGRGSLDPNASTRIVDAITFFLREKVFPVVGDHCRINIHWDGSDLSTLHVRSVVPNSHLLVLRTAAHNEPSPERAPSSLYFEHGRQVAPLRSPPATVTVKEEPIDFTRKTLLSEDDIKQEINVDRDNASSDDGKRDSDEQVEFSDSEEPIADSHDGLNVSGHSFMESGKPYANFRPVPPMPIPPPISSAAAAYSMYLPQSPMIPMIPLMAFGQSQPYSQAIPLLVPAMQTMPQAFGKASDEPLLRYGRFDKRPIELQDVKTSKGATAVSRSRRCCRTDEEQMTFLETRACMIRRDRTALAGANQHREKRRSESRADWVLVLFVTSFLGSSSRNQAVRGQKIEEEPRTSADFNKVANQRALDRILR</sequence>
<protein>
    <submittedName>
        <fullName evidence="2">Uncharacterized protein</fullName>
    </submittedName>
</protein>
<reference evidence="2 3" key="1">
    <citation type="journal article" date="2017" name="Gigascience">
        <title>Draft genome of the honey bee ectoparasitic mite, Tropilaelaps mercedesae, is shaped by the parasitic life history.</title>
        <authorList>
            <person name="Dong X."/>
            <person name="Armstrong S.D."/>
            <person name="Xia D."/>
            <person name="Makepeace B.L."/>
            <person name="Darby A.C."/>
            <person name="Kadowaki T."/>
        </authorList>
    </citation>
    <scope>NUCLEOTIDE SEQUENCE [LARGE SCALE GENOMIC DNA]</scope>
    <source>
        <strain evidence="2">Wuxi-XJTLU</strain>
    </source>
</reference>
<evidence type="ECO:0000256" key="1">
    <source>
        <dbReference type="SAM" id="MobiDB-lite"/>
    </source>
</evidence>
<evidence type="ECO:0000313" key="3">
    <source>
        <dbReference type="Proteomes" id="UP000192247"/>
    </source>
</evidence>
<evidence type="ECO:0000313" key="2">
    <source>
        <dbReference type="EMBL" id="OQR68345.1"/>
    </source>
</evidence>
<keyword evidence="3" id="KW-1185">Reference proteome</keyword>
<name>A0A1V9X444_9ACAR</name>
<dbReference type="EMBL" id="MNPL01025184">
    <property type="protein sequence ID" value="OQR68345.1"/>
    <property type="molecule type" value="Genomic_DNA"/>
</dbReference>
<feature type="compositionally biased region" description="Acidic residues" evidence="1">
    <location>
        <begin position="174"/>
        <end position="185"/>
    </location>
</feature>
<accession>A0A1V9X444</accession>